<dbReference type="VEuPathDB" id="VectorBase:ADIR009708"/>
<evidence type="ECO:0000313" key="2">
    <source>
        <dbReference type="EnsemblMetazoa" id="ADIR009708-PA"/>
    </source>
</evidence>
<dbReference type="SUPFAM" id="SSF56019">
    <property type="entry name" value="The spindle assembly checkpoint protein mad2"/>
    <property type="match status" value="1"/>
</dbReference>
<dbReference type="EnsemblMetazoa" id="ADIR009708-RA">
    <property type="protein sequence ID" value="ADIR009708-PA"/>
    <property type="gene ID" value="ADIR009708"/>
</dbReference>
<dbReference type="InterPro" id="IPR036570">
    <property type="entry name" value="HORMA_dom_sf"/>
</dbReference>
<dbReference type="InterPro" id="IPR003511">
    <property type="entry name" value="HORMA_dom"/>
</dbReference>
<keyword evidence="3" id="KW-1185">Reference proteome</keyword>
<reference evidence="2" key="2">
    <citation type="submission" date="2020-05" db="UniProtKB">
        <authorList>
            <consortium name="EnsemblMetazoa"/>
        </authorList>
    </citation>
    <scope>IDENTIFICATION</scope>
    <source>
        <strain evidence="2">WRAIR2</strain>
    </source>
</reference>
<proteinExistence type="predicted"/>
<feature type="domain" description="HORMA" evidence="1">
    <location>
        <begin position="1"/>
        <end position="114"/>
    </location>
</feature>
<protein>
    <recommendedName>
        <fullName evidence="1">HORMA domain-containing protein</fullName>
    </recommendedName>
</protein>
<sequence>MHDCILHCINLILFKREIYPSNKFTPLDYNRERVMSLRNLKLIPYLTGVMEYVEKWLLKQKVWTVSLLLQILDMKKTIEGWDFTIESLFKNDLVLPKINQMCTFELFVLMNDNV</sequence>
<dbReference type="PROSITE" id="PS50815">
    <property type="entry name" value="HORMA"/>
    <property type="match status" value="1"/>
</dbReference>
<dbReference type="STRING" id="7168.A0A182NPX3"/>
<dbReference type="Proteomes" id="UP000075884">
    <property type="component" value="Unassembled WGS sequence"/>
</dbReference>
<name>A0A182NPX3_9DIPT</name>
<evidence type="ECO:0000313" key="3">
    <source>
        <dbReference type="Proteomes" id="UP000075884"/>
    </source>
</evidence>
<dbReference type="Gene3D" id="3.30.900.10">
    <property type="entry name" value="HORMA domain"/>
    <property type="match status" value="1"/>
</dbReference>
<accession>A0A182NPX3</accession>
<organism evidence="2 3">
    <name type="scientific">Anopheles dirus</name>
    <dbReference type="NCBI Taxonomy" id="7168"/>
    <lineage>
        <taxon>Eukaryota</taxon>
        <taxon>Metazoa</taxon>
        <taxon>Ecdysozoa</taxon>
        <taxon>Arthropoda</taxon>
        <taxon>Hexapoda</taxon>
        <taxon>Insecta</taxon>
        <taxon>Pterygota</taxon>
        <taxon>Neoptera</taxon>
        <taxon>Endopterygota</taxon>
        <taxon>Diptera</taxon>
        <taxon>Nematocera</taxon>
        <taxon>Culicoidea</taxon>
        <taxon>Culicidae</taxon>
        <taxon>Anophelinae</taxon>
        <taxon>Anopheles</taxon>
    </lineage>
</organism>
<evidence type="ECO:0000259" key="1">
    <source>
        <dbReference type="PROSITE" id="PS50815"/>
    </source>
</evidence>
<reference evidence="3" key="1">
    <citation type="submission" date="2013-03" db="EMBL/GenBank/DDBJ databases">
        <title>The Genome Sequence of Anopheles dirus WRAIR2.</title>
        <authorList>
            <consortium name="The Broad Institute Genomics Platform"/>
            <person name="Neafsey D.E."/>
            <person name="Walton C."/>
            <person name="Walker B."/>
            <person name="Young S.K."/>
            <person name="Zeng Q."/>
            <person name="Gargeya S."/>
            <person name="Fitzgerald M."/>
            <person name="Haas B."/>
            <person name="Abouelleil A."/>
            <person name="Allen A.W."/>
            <person name="Alvarado L."/>
            <person name="Arachchi H.M."/>
            <person name="Berlin A.M."/>
            <person name="Chapman S.B."/>
            <person name="Gainer-Dewar J."/>
            <person name="Goldberg J."/>
            <person name="Griggs A."/>
            <person name="Gujja S."/>
            <person name="Hansen M."/>
            <person name="Howarth C."/>
            <person name="Imamovic A."/>
            <person name="Ireland A."/>
            <person name="Larimer J."/>
            <person name="McCowan C."/>
            <person name="Murphy C."/>
            <person name="Pearson M."/>
            <person name="Poon T.W."/>
            <person name="Priest M."/>
            <person name="Roberts A."/>
            <person name="Saif S."/>
            <person name="Shea T."/>
            <person name="Sisk P."/>
            <person name="Sykes S."/>
            <person name="Wortman J."/>
            <person name="Nusbaum C."/>
            <person name="Birren B."/>
        </authorList>
    </citation>
    <scope>NUCLEOTIDE SEQUENCE [LARGE SCALE GENOMIC DNA]</scope>
    <source>
        <strain evidence="3">WRAIR2</strain>
    </source>
</reference>
<dbReference type="AlphaFoldDB" id="A0A182NPX3"/>